<dbReference type="EMBL" id="OBQD01000004">
    <property type="protein sequence ID" value="SOC37331.1"/>
    <property type="molecule type" value="Genomic_DNA"/>
</dbReference>
<organism evidence="1 2">
    <name type="scientific">Rhizobium subbaraonis</name>
    <dbReference type="NCBI Taxonomy" id="908946"/>
    <lineage>
        <taxon>Bacteria</taxon>
        <taxon>Pseudomonadati</taxon>
        <taxon>Pseudomonadota</taxon>
        <taxon>Alphaproteobacteria</taxon>
        <taxon>Hyphomicrobiales</taxon>
        <taxon>Rhizobiaceae</taxon>
        <taxon>Rhizobium/Agrobacterium group</taxon>
        <taxon>Rhizobium</taxon>
    </lineage>
</organism>
<gene>
    <name evidence="1" type="ORF">SAMN05892877_104116</name>
</gene>
<keyword evidence="2" id="KW-1185">Reference proteome</keyword>
<protein>
    <submittedName>
        <fullName evidence="1">Uncharacterized protein</fullName>
    </submittedName>
</protein>
<dbReference type="Proteomes" id="UP000219167">
    <property type="component" value="Unassembled WGS sequence"/>
</dbReference>
<proteinExistence type="predicted"/>
<name>A0A285UAI3_9HYPH</name>
<accession>A0A285UAI3</accession>
<reference evidence="1 2" key="1">
    <citation type="submission" date="2017-08" db="EMBL/GenBank/DDBJ databases">
        <authorList>
            <person name="de Groot N.N."/>
        </authorList>
    </citation>
    <scope>NUCLEOTIDE SEQUENCE [LARGE SCALE GENOMIC DNA]</scope>
    <source>
        <strain evidence="1 2">JC85</strain>
    </source>
</reference>
<dbReference type="AlphaFoldDB" id="A0A285UAI3"/>
<sequence>MAAVLRLAGIGDAAPVALGAVLSTLTLNVKAKFV</sequence>
<evidence type="ECO:0000313" key="1">
    <source>
        <dbReference type="EMBL" id="SOC37331.1"/>
    </source>
</evidence>
<evidence type="ECO:0000313" key="2">
    <source>
        <dbReference type="Proteomes" id="UP000219167"/>
    </source>
</evidence>